<evidence type="ECO:0000256" key="1">
    <source>
        <dbReference type="SAM" id="Coils"/>
    </source>
</evidence>
<keyword evidence="1" id="KW-0175">Coiled coil</keyword>
<dbReference type="InterPro" id="IPR032914">
    <property type="entry name" value="Vam6/VPS39/TRAP1"/>
</dbReference>
<evidence type="ECO:0000313" key="4">
    <source>
        <dbReference type="Proteomes" id="UP001057375"/>
    </source>
</evidence>
<feature type="region of interest" description="Disordered" evidence="2">
    <location>
        <begin position="261"/>
        <end position="310"/>
    </location>
</feature>
<keyword evidence="4" id="KW-1185">Reference proteome</keyword>
<feature type="coiled-coil region" evidence="1">
    <location>
        <begin position="501"/>
        <end position="535"/>
    </location>
</feature>
<name>A0ABQ5KX92_9EUKA</name>
<dbReference type="Proteomes" id="UP001057375">
    <property type="component" value="Unassembled WGS sequence"/>
</dbReference>
<sequence>MNPLFEGILINLQGSKIESLAVKPLEPVFEPKLSQPIHILACTTDGQLNIYSCDLANDILELENEEGKKLKTLETKLEDKKRFAPGRSKGASQIRYIHEINTIVCMYDGTLSVVSGDEYKLKRQILETKGCQGYSIFVDKHSSLAKDPDDPVHSVFVCTWLKKELSIFEWDGFSFSLSHSHTFSDTIKNVYGGAVGFIVATRSSYASICAWDCDIEVIDAPMTKFNRVACEMTTGEMLLSMENNKIQFMKPLEGWLPPQARQKQETLKDEEEKEEGSDSDTADPFDATGTSAASQRRYSDIEREEKRKEEERKMIVEGLYNTNGECGYIAAKLEPSRPFSFNLPSDVVLHDIVCTANIMIFLCNKSTIYRFIGGYPVVHSDSKAVVQSMCPIYNDVFGRPFVSSKAPKVPVHQDYSSLDIPFPLNSSGSHSTDGLSSFPSMCAVLSNPIASVFPEAPSTQGTCVVFFQGRTMSESVKVMSDQSSFQNAVCVSECVSMAAEAHKIQWQAEEKQREEEKKKEEAERGKKKLSVAQRQAIAQRTQVAQKLQQKVHLQCVRANRLLSLSHALRGYELFRTNDHEEAMRSFMKSLCDPRCVLRLYTGLIDVSVGVQAAVRAGHARDVQRLEPELVGSYVYTQSLTYLQSYLTQWRSLQRPKEEITSALCQCVDTATFRVHVKIATSDDAPPQAINVVRLFCKGANQADAAVVEELLSQSRMYYEYTLFLRTRGDHKKAVDVLLDNRLYDKISEYLIWLGAGYDHELKKKEDLEKGGNSSISPLSSNATTSISDEGIMKERDALLEECLKIHHYALPQLFKKFPQQAAQEALKIYRSEPPAYVRHVPIVFSANLLEECEVTNTHMIELLEHDIIRKQSSNSQAHERLLSRYLLDIICAYDEQKSEALRVVQGDFCVPGSERGDLGRARRRVLLYLRKYASKGLKAADVLKWWPHTFLLEERAEMLRLSEENMLALKLLARVLCRPDAAEVFCNVVCRQQQLAKAPTPFDIFFTLVNVYLQPVTPLLKLRKRGRKQLRDRVKAGKNLSRGRLAFSGTCFLHAVEGWLIDTADLEDFAFDYDEVEEKEASDGFGADDEFEMDDGTEPRQSTPRETTVPVGSVKLPPIPPPDEDIMGISLESLHPSVALGAKPDLSTALLTLCRHYIHVDSRLVFTALPDALPVRELRPY</sequence>
<feature type="compositionally biased region" description="Acidic residues" evidence="2">
    <location>
        <begin position="1084"/>
        <end position="1096"/>
    </location>
</feature>
<feature type="region of interest" description="Disordered" evidence="2">
    <location>
        <begin position="1084"/>
        <end position="1120"/>
    </location>
</feature>
<dbReference type="EMBL" id="BQXS01011375">
    <property type="protein sequence ID" value="GKT37067.1"/>
    <property type="molecule type" value="Genomic_DNA"/>
</dbReference>
<accession>A0ABQ5KX92</accession>
<evidence type="ECO:0000313" key="3">
    <source>
        <dbReference type="EMBL" id="GKT37067.1"/>
    </source>
</evidence>
<gene>
    <name evidence="3" type="ORF">ADUPG1_009925</name>
</gene>
<organism evidence="3 4">
    <name type="scientific">Aduncisulcus paluster</name>
    <dbReference type="NCBI Taxonomy" id="2918883"/>
    <lineage>
        <taxon>Eukaryota</taxon>
        <taxon>Metamonada</taxon>
        <taxon>Carpediemonas-like organisms</taxon>
        <taxon>Aduncisulcus</taxon>
    </lineage>
</organism>
<dbReference type="PANTHER" id="PTHR12894:SF27">
    <property type="entry name" value="TRANSFORMING GROWTH FACTOR-BETA RECEPTOR-ASSOCIATED PROTEIN 1"/>
    <property type="match status" value="1"/>
</dbReference>
<protein>
    <submittedName>
        <fullName evidence="3">Vam6/VPS39/TRAP1 family like protein</fullName>
    </submittedName>
</protein>
<proteinExistence type="predicted"/>
<feature type="non-terminal residue" evidence="3">
    <location>
        <position position="1181"/>
    </location>
</feature>
<evidence type="ECO:0000256" key="2">
    <source>
        <dbReference type="SAM" id="MobiDB-lite"/>
    </source>
</evidence>
<comment type="caution">
    <text evidence="3">The sequence shown here is derived from an EMBL/GenBank/DDBJ whole genome shotgun (WGS) entry which is preliminary data.</text>
</comment>
<feature type="compositionally biased region" description="Basic and acidic residues" evidence="2">
    <location>
        <begin position="297"/>
        <end position="310"/>
    </location>
</feature>
<reference evidence="3" key="1">
    <citation type="submission" date="2022-03" db="EMBL/GenBank/DDBJ databases">
        <title>Draft genome sequence of Aduncisulcus paluster, a free-living microaerophilic Fornicata.</title>
        <authorList>
            <person name="Yuyama I."/>
            <person name="Kume K."/>
            <person name="Tamura T."/>
            <person name="Inagaki Y."/>
            <person name="Hashimoto T."/>
        </authorList>
    </citation>
    <scope>NUCLEOTIDE SEQUENCE</scope>
    <source>
        <strain evidence="3">NY0171</strain>
    </source>
</reference>
<dbReference type="PANTHER" id="PTHR12894">
    <property type="entry name" value="CNH DOMAIN CONTAINING"/>
    <property type="match status" value="1"/>
</dbReference>
<feature type="compositionally biased region" description="Acidic residues" evidence="2">
    <location>
        <begin position="268"/>
        <end position="283"/>
    </location>
</feature>